<evidence type="ECO:0000313" key="6">
    <source>
        <dbReference type="Proteomes" id="UP001497623"/>
    </source>
</evidence>
<evidence type="ECO:0000256" key="2">
    <source>
        <dbReference type="RuleBase" id="RU003616"/>
    </source>
</evidence>
<keyword evidence="6" id="KW-1185">Reference proteome</keyword>
<accession>A0AAV2QXS9</accession>
<comment type="similarity">
    <text evidence="1 2">Belongs to the small heat shock protein (HSP20) family.</text>
</comment>
<evidence type="ECO:0000313" key="5">
    <source>
        <dbReference type="EMBL" id="CAL4101236.1"/>
    </source>
</evidence>
<dbReference type="EMBL" id="CAXKWB010011410">
    <property type="protein sequence ID" value="CAL4101236.1"/>
    <property type="molecule type" value="Genomic_DNA"/>
</dbReference>
<dbReference type="InterPro" id="IPR008978">
    <property type="entry name" value="HSP20-like_chaperone"/>
</dbReference>
<dbReference type="Gene3D" id="2.60.40.790">
    <property type="match status" value="1"/>
</dbReference>
<comment type="caution">
    <text evidence="5">The sequence shown here is derived from an EMBL/GenBank/DDBJ whole genome shotgun (WGS) entry which is preliminary data.</text>
</comment>
<dbReference type="Pfam" id="PF00011">
    <property type="entry name" value="HSP20"/>
    <property type="match status" value="1"/>
</dbReference>
<reference evidence="5 6" key="1">
    <citation type="submission" date="2024-05" db="EMBL/GenBank/DDBJ databases">
        <authorList>
            <person name="Wallberg A."/>
        </authorList>
    </citation>
    <scope>NUCLEOTIDE SEQUENCE [LARGE SCALE GENOMIC DNA]</scope>
</reference>
<sequence>HQNMPSPYHSHPNTPGTHRVPCHRFTHTFEDDSYSLNSTLTSLEVGHLQLTARSPCQVASSSLESQFRLPINRRGLFLQDMVFERAGPVLQSALREVLGRGWGPGRHTTMADEMVRYRNMRAGDMDGRTQITVITRHDTYYLIVVDMHEYLEGSIQLKVGACCSVLVEGWLEIEDQDELLTYEFNRRFPTPDMAELKDISADLSSDGILSIIVPTIPLDDPTYGPGPQYNDSSYEPLVDVSLYSQNKISSSGRPGDNMNPRYDKYWKDSNPQDPANQPLVDVNTTPSIVKLEEPCRSNSVTRPSNRSHLFFVC</sequence>
<dbReference type="PROSITE" id="PS01031">
    <property type="entry name" value="SHSP"/>
    <property type="match status" value="1"/>
</dbReference>
<evidence type="ECO:0000259" key="4">
    <source>
        <dbReference type="PROSITE" id="PS01031"/>
    </source>
</evidence>
<feature type="region of interest" description="Disordered" evidence="3">
    <location>
        <begin position="247"/>
        <end position="281"/>
    </location>
</feature>
<evidence type="ECO:0000256" key="3">
    <source>
        <dbReference type="SAM" id="MobiDB-lite"/>
    </source>
</evidence>
<dbReference type="AlphaFoldDB" id="A0AAV2QXS9"/>
<gene>
    <name evidence="5" type="ORF">MNOR_LOCUS16965</name>
</gene>
<name>A0AAV2QXS9_MEGNR</name>
<proteinExistence type="inferred from homology"/>
<evidence type="ECO:0000256" key="1">
    <source>
        <dbReference type="PROSITE-ProRule" id="PRU00285"/>
    </source>
</evidence>
<protein>
    <recommendedName>
        <fullName evidence="4">SHSP domain-containing protein</fullName>
    </recommendedName>
</protein>
<organism evidence="5 6">
    <name type="scientific">Meganyctiphanes norvegica</name>
    <name type="common">Northern krill</name>
    <name type="synonym">Thysanopoda norvegica</name>
    <dbReference type="NCBI Taxonomy" id="48144"/>
    <lineage>
        <taxon>Eukaryota</taxon>
        <taxon>Metazoa</taxon>
        <taxon>Ecdysozoa</taxon>
        <taxon>Arthropoda</taxon>
        <taxon>Crustacea</taxon>
        <taxon>Multicrustacea</taxon>
        <taxon>Malacostraca</taxon>
        <taxon>Eumalacostraca</taxon>
        <taxon>Eucarida</taxon>
        <taxon>Euphausiacea</taxon>
        <taxon>Euphausiidae</taxon>
        <taxon>Meganyctiphanes</taxon>
    </lineage>
</organism>
<dbReference type="Proteomes" id="UP001497623">
    <property type="component" value="Unassembled WGS sequence"/>
</dbReference>
<dbReference type="InterPro" id="IPR002068">
    <property type="entry name" value="A-crystallin/Hsp20_dom"/>
</dbReference>
<feature type="domain" description="SHSP" evidence="4">
    <location>
        <begin position="122"/>
        <end position="232"/>
    </location>
</feature>
<dbReference type="SUPFAM" id="SSF49764">
    <property type="entry name" value="HSP20-like chaperones"/>
    <property type="match status" value="1"/>
</dbReference>
<feature type="non-terminal residue" evidence="5">
    <location>
        <position position="1"/>
    </location>
</feature>
<dbReference type="CDD" id="cd06464">
    <property type="entry name" value="ACD_sHsps-like"/>
    <property type="match status" value="1"/>
</dbReference>